<dbReference type="EMBL" id="JPDN02000018">
    <property type="protein sequence ID" value="PON25446.1"/>
    <property type="molecule type" value="Genomic_DNA"/>
</dbReference>
<dbReference type="SUPFAM" id="SSF53167">
    <property type="entry name" value="Purine and uridine phosphorylases"/>
    <property type="match status" value="1"/>
</dbReference>
<gene>
    <name evidence="4" type="ORF">TGAM01_v205740</name>
</gene>
<reference evidence="4 5" key="1">
    <citation type="journal article" date="2016" name="Genome Announc.">
        <title>Draft Whole-Genome Sequence of Trichoderma gamsii T6085, a Promising Biocontrol Agent of Fusarium Head Blight on Wheat.</title>
        <authorList>
            <person name="Baroncelli R."/>
            <person name="Zapparata A."/>
            <person name="Piaggeschi G."/>
            <person name="Sarrocco S."/>
            <person name="Vannacci G."/>
        </authorList>
    </citation>
    <scope>NUCLEOTIDE SEQUENCE [LARGE SCALE GENOMIC DNA]</scope>
    <source>
        <strain evidence="4 5">T6085</strain>
    </source>
</reference>
<feature type="region of interest" description="Disordered" evidence="1">
    <location>
        <begin position="580"/>
        <end position="615"/>
    </location>
</feature>
<dbReference type="PANTHER" id="PTHR46082">
    <property type="entry name" value="ATP/GTP-BINDING PROTEIN-RELATED"/>
    <property type="match status" value="1"/>
</dbReference>
<comment type="caution">
    <text evidence="4">The sequence shown here is derived from an EMBL/GenBank/DDBJ whole genome shotgun (WGS) entry which is preliminary data.</text>
</comment>
<dbReference type="Pfam" id="PF24476">
    <property type="entry name" value="DUF7580"/>
    <property type="match status" value="1"/>
</dbReference>
<dbReference type="PANTHER" id="PTHR46082:SF6">
    <property type="entry name" value="AAA+ ATPASE DOMAIN-CONTAINING PROTEIN-RELATED"/>
    <property type="match status" value="1"/>
</dbReference>
<dbReference type="GeneID" id="29981057"/>
<dbReference type="AlphaFoldDB" id="A0A2P4ZMB9"/>
<evidence type="ECO:0000313" key="5">
    <source>
        <dbReference type="Proteomes" id="UP000054821"/>
    </source>
</evidence>
<organism evidence="4 5">
    <name type="scientific">Trichoderma gamsii</name>
    <dbReference type="NCBI Taxonomy" id="398673"/>
    <lineage>
        <taxon>Eukaryota</taxon>
        <taxon>Fungi</taxon>
        <taxon>Dikarya</taxon>
        <taxon>Ascomycota</taxon>
        <taxon>Pezizomycotina</taxon>
        <taxon>Sordariomycetes</taxon>
        <taxon>Hypocreomycetidae</taxon>
        <taxon>Hypocreales</taxon>
        <taxon>Hypocreaceae</taxon>
        <taxon>Trichoderma</taxon>
    </lineage>
</organism>
<evidence type="ECO:0000259" key="2">
    <source>
        <dbReference type="Pfam" id="PF01048"/>
    </source>
</evidence>
<proteinExistence type="predicted"/>
<feature type="domain" description="Nucleoside phosphorylase" evidence="2">
    <location>
        <begin position="674"/>
        <end position="791"/>
    </location>
</feature>
<sequence>MANFSDPEAKGWVSDLLLKSSESVMEMAHIANDANKEARVFYSHLASHCVRLRDFLVRARQASTRINGELVKQALVHLGSIVSENCVQQFPFNSAKLEFRLEVLNLYWSEARKQPGEKKLEFVSRWLTPGEQRDEVDKALESCADALDKQHPDQAYRKSAAKFPSLDVVEPSYTICKAAQSIFDALLDCKRCSCPSQHEFGAKLELGTYRRPNKKVNKKPLANSIRNRVRNLRGDDDAAGDLDFDIFLSMERDWHEVRVQTFKEPGGCSNLPGEVASLRVSSTEGRYTRVERLCRPITKTRTKALQRLVLKLTSGQLFEMGFEKSNFLIDKTAHPMSLSQCFEDRHDFFTEKTKRILSLIIGSTIMHLNGTSWLQPGWGSANIMFFQTTSCKTPLRPFIQTQLPKASPAGTTNSLLVVNCADADDETSNDLDLGHRCPIMVALAVVLIEVHFVKPFKKLAEMHDVPLIEVPSGRITLIDVDQVFNGDEELGREGWRSQIPEDSPLLMAIDNCLDGELWEDEEGGALDSETLRSRIYQHVVRLLELHLIQGFSHIPLDGVDEYARDLDFGRWGQVINSRELDSQAAPMPPEVPKPTQTLSSTVMLPTPNQTGVRPLRPTWGHRYAQIYPVGSHPSLGLDTTLNSVRDYRLPHFFDDEIGGRISLQPPASRTHFHVAIICALPREADAVTLLFDQFWDEERDLYGRADGDVNTYITGRIGDHNVVLALLPGMGTNNAAAATASLRSSYTSLRLAILVGVCGGVPRIANVDAFLGDVVVSKTIIQYDYGRRHPGQFTVKSTVEDSLGSANRDIQGLLAVFETELMRKRLQKEASEHLKHLQKAAKLERRRADYSYPGTVEDKLYPPAYAHKHWISCYLCTTSDAFCESASEASCAVAGCSSTNLVVREHTVEEANFSSEIFIGRVGSGNTIMKSGEDRDRIASAHNIIAFETEGAGAWDEVPCIVVKGICDYADSHNNETWQDFAAATSAAVTKAILGRYIVRDGDRDPARINGMTLSHHLVLSY</sequence>
<protein>
    <submittedName>
        <fullName evidence="4">Uncharacterized protein</fullName>
    </submittedName>
</protein>
<name>A0A2P4ZMB9_9HYPO</name>
<feature type="compositionally biased region" description="Polar residues" evidence="1">
    <location>
        <begin position="594"/>
        <end position="611"/>
    </location>
</feature>
<accession>A0A2P4ZMB9</accession>
<dbReference type="Proteomes" id="UP000054821">
    <property type="component" value="Unassembled WGS sequence"/>
</dbReference>
<dbReference type="Gene3D" id="3.40.50.1580">
    <property type="entry name" value="Nucleoside phosphorylase domain"/>
    <property type="match status" value="1"/>
</dbReference>
<dbReference type="RefSeq" id="XP_018665806.1">
    <property type="nucleotide sequence ID" value="XM_018800974.1"/>
</dbReference>
<evidence type="ECO:0000259" key="3">
    <source>
        <dbReference type="Pfam" id="PF24476"/>
    </source>
</evidence>
<keyword evidence="5" id="KW-1185">Reference proteome</keyword>
<evidence type="ECO:0000256" key="1">
    <source>
        <dbReference type="SAM" id="MobiDB-lite"/>
    </source>
</evidence>
<dbReference type="GO" id="GO:0003824">
    <property type="term" value="F:catalytic activity"/>
    <property type="evidence" value="ECO:0007669"/>
    <property type="project" value="InterPro"/>
</dbReference>
<dbReference type="InterPro" id="IPR053137">
    <property type="entry name" value="NLR-like"/>
</dbReference>
<dbReference type="Pfam" id="PF01048">
    <property type="entry name" value="PNP_UDP_1"/>
    <property type="match status" value="1"/>
</dbReference>
<feature type="domain" description="DUF7580" evidence="3">
    <location>
        <begin position="236"/>
        <end position="547"/>
    </location>
</feature>
<dbReference type="InterPro" id="IPR000845">
    <property type="entry name" value="Nucleoside_phosphorylase_d"/>
</dbReference>
<dbReference type="InterPro" id="IPR035994">
    <property type="entry name" value="Nucleoside_phosphorylase_sf"/>
</dbReference>
<dbReference type="InterPro" id="IPR056002">
    <property type="entry name" value="DUF7580"/>
</dbReference>
<evidence type="ECO:0000313" key="4">
    <source>
        <dbReference type="EMBL" id="PON25446.1"/>
    </source>
</evidence>
<dbReference type="GO" id="GO:0009116">
    <property type="term" value="P:nucleoside metabolic process"/>
    <property type="evidence" value="ECO:0007669"/>
    <property type="project" value="InterPro"/>
</dbReference>
<dbReference type="STRING" id="398673.A0A2P4ZMB9"/>